<dbReference type="Proteomes" id="UP000828390">
    <property type="component" value="Unassembled WGS sequence"/>
</dbReference>
<proteinExistence type="predicted"/>
<reference evidence="1" key="1">
    <citation type="journal article" date="2019" name="bioRxiv">
        <title>The Genome of the Zebra Mussel, Dreissena polymorpha: A Resource for Invasive Species Research.</title>
        <authorList>
            <person name="McCartney M.A."/>
            <person name="Auch B."/>
            <person name="Kono T."/>
            <person name="Mallez S."/>
            <person name="Zhang Y."/>
            <person name="Obille A."/>
            <person name="Becker A."/>
            <person name="Abrahante J.E."/>
            <person name="Garbe J."/>
            <person name="Badalamenti J.P."/>
            <person name="Herman A."/>
            <person name="Mangelson H."/>
            <person name="Liachko I."/>
            <person name="Sullivan S."/>
            <person name="Sone E.D."/>
            <person name="Koren S."/>
            <person name="Silverstein K.A.T."/>
            <person name="Beckman K.B."/>
            <person name="Gohl D.M."/>
        </authorList>
    </citation>
    <scope>NUCLEOTIDE SEQUENCE</scope>
    <source>
        <strain evidence="1">Duluth1</strain>
        <tissue evidence="1">Whole animal</tissue>
    </source>
</reference>
<protein>
    <submittedName>
        <fullName evidence="1">Uncharacterized protein</fullName>
    </submittedName>
</protein>
<dbReference type="AlphaFoldDB" id="A0A9D4J296"/>
<name>A0A9D4J296_DREPO</name>
<evidence type="ECO:0000313" key="1">
    <source>
        <dbReference type="EMBL" id="KAH3792862.1"/>
    </source>
</evidence>
<accession>A0A9D4J296</accession>
<evidence type="ECO:0000313" key="2">
    <source>
        <dbReference type="Proteomes" id="UP000828390"/>
    </source>
</evidence>
<organism evidence="1 2">
    <name type="scientific">Dreissena polymorpha</name>
    <name type="common">Zebra mussel</name>
    <name type="synonym">Mytilus polymorpha</name>
    <dbReference type="NCBI Taxonomy" id="45954"/>
    <lineage>
        <taxon>Eukaryota</taxon>
        <taxon>Metazoa</taxon>
        <taxon>Spiralia</taxon>
        <taxon>Lophotrochozoa</taxon>
        <taxon>Mollusca</taxon>
        <taxon>Bivalvia</taxon>
        <taxon>Autobranchia</taxon>
        <taxon>Heteroconchia</taxon>
        <taxon>Euheterodonta</taxon>
        <taxon>Imparidentia</taxon>
        <taxon>Neoheterodontei</taxon>
        <taxon>Myida</taxon>
        <taxon>Dreissenoidea</taxon>
        <taxon>Dreissenidae</taxon>
        <taxon>Dreissena</taxon>
    </lineage>
</organism>
<reference evidence="1" key="2">
    <citation type="submission" date="2020-11" db="EMBL/GenBank/DDBJ databases">
        <authorList>
            <person name="McCartney M.A."/>
            <person name="Auch B."/>
            <person name="Kono T."/>
            <person name="Mallez S."/>
            <person name="Becker A."/>
            <person name="Gohl D.M."/>
            <person name="Silverstein K.A.T."/>
            <person name="Koren S."/>
            <person name="Bechman K.B."/>
            <person name="Herman A."/>
            <person name="Abrahante J.E."/>
            <person name="Garbe J."/>
        </authorList>
    </citation>
    <scope>NUCLEOTIDE SEQUENCE</scope>
    <source>
        <strain evidence="1">Duluth1</strain>
        <tissue evidence="1">Whole animal</tissue>
    </source>
</reference>
<sequence length="95" mass="10564">MKDQKLSDFSFKSTNQVITIGTKDSVSVNGEELNVDPQLLFQRLITEADSSQDDVEGMFKYELSGNPSSLFEPSGILREAEKPLLANYITKGYVV</sequence>
<gene>
    <name evidence="1" type="ORF">DPMN_146361</name>
</gene>
<dbReference type="EMBL" id="JAIWYP010000007">
    <property type="protein sequence ID" value="KAH3792862.1"/>
    <property type="molecule type" value="Genomic_DNA"/>
</dbReference>
<keyword evidence="2" id="KW-1185">Reference proteome</keyword>
<comment type="caution">
    <text evidence="1">The sequence shown here is derived from an EMBL/GenBank/DDBJ whole genome shotgun (WGS) entry which is preliminary data.</text>
</comment>